<keyword evidence="2" id="KW-0472">Membrane</keyword>
<keyword evidence="2" id="KW-1133">Transmembrane helix</keyword>
<dbReference type="EMBL" id="BTSY01000006">
    <property type="protein sequence ID" value="GMT33784.1"/>
    <property type="molecule type" value="Genomic_DNA"/>
</dbReference>
<evidence type="ECO:0000313" key="4">
    <source>
        <dbReference type="EMBL" id="GMT33784.1"/>
    </source>
</evidence>
<proteinExistence type="predicted"/>
<feature type="region of interest" description="Disordered" evidence="1">
    <location>
        <begin position="83"/>
        <end position="148"/>
    </location>
</feature>
<reference evidence="4" key="1">
    <citation type="submission" date="2023-10" db="EMBL/GenBank/DDBJ databases">
        <title>Genome assembly of Pristionchus species.</title>
        <authorList>
            <person name="Yoshida K."/>
            <person name="Sommer R.J."/>
        </authorList>
    </citation>
    <scope>NUCLEOTIDE SEQUENCE</scope>
    <source>
        <strain evidence="4">RS5133</strain>
    </source>
</reference>
<feature type="compositionally biased region" description="Basic and acidic residues" evidence="1">
    <location>
        <begin position="83"/>
        <end position="129"/>
    </location>
</feature>
<keyword evidence="5" id="KW-1185">Reference proteome</keyword>
<dbReference type="AlphaFoldDB" id="A0AAV5WNS5"/>
<protein>
    <submittedName>
        <fullName evidence="4">Uncharacterized protein</fullName>
    </submittedName>
</protein>
<gene>
    <name evidence="4" type="ORF">PFISCL1PPCAC_25081</name>
</gene>
<evidence type="ECO:0000256" key="3">
    <source>
        <dbReference type="SAM" id="SignalP"/>
    </source>
</evidence>
<feature type="non-terminal residue" evidence="4">
    <location>
        <position position="1"/>
    </location>
</feature>
<feature type="chain" id="PRO_5043372096" evidence="3">
    <location>
        <begin position="18"/>
        <end position="148"/>
    </location>
</feature>
<name>A0AAV5WNS5_9BILA</name>
<keyword evidence="2" id="KW-0812">Transmembrane</keyword>
<organism evidence="4 5">
    <name type="scientific">Pristionchus fissidentatus</name>
    <dbReference type="NCBI Taxonomy" id="1538716"/>
    <lineage>
        <taxon>Eukaryota</taxon>
        <taxon>Metazoa</taxon>
        <taxon>Ecdysozoa</taxon>
        <taxon>Nematoda</taxon>
        <taxon>Chromadorea</taxon>
        <taxon>Rhabditida</taxon>
        <taxon>Rhabditina</taxon>
        <taxon>Diplogasteromorpha</taxon>
        <taxon>Diplogasteroidea</taxon>
        <taxon>Neodiplogasteridae</taxon>
        <taxon>Pristionchus</taxon>
    </lineage>
</organism>
<evidence type="ECO:0000313" key="5">
    <source>
        <dbReference type="Proteomes" id="UP001432322"/>
    </source>
</evidence>
<evidence type="ECO:0000256" key="2">
    <source>
        <dbReference type="SAM" id="Phobius"/>
    </source>
</evidence>
<evidence type="ECO:0000256" key="1">
    <source>
        <dbReference type="SAM" id="MobiDB-lite"/>
    </source>
</evidence>
<comment type="caution">
    <text evidence="4">The sequence shown here is derived from an EMBL/GenBank/DDBJ whole genome shotgun (WGS) entry which is preliminary data.</text>
</comment>
<feature type="signal peptide" evidence="3">
    <location>
        <begin position="1"/>
        <end position="17"/>
    </location>
</feature>
<sequence length="148" mass="16534">LALLFLHIFASFELAHAKVTVIKPEDIYALYDSNLISFGGSILWTCLAVVFVLFLFGTIFFFNRFMQHELTEYAVLQPAPNENKETTKELKVTKKDETKKEDPKDAKDAKDAKDSKDAKDAKDIKDAKDVATNPNSTSTKPPAPVVIP</sequence>
<feature type="transmembrane region" description="Helical" evidence="2">
    <location>
        <begin position="41"/>
        <end position="62"/>
    </location>
</feature>
<dbReference type="Proteomes" id="UP001432322">
    <property type="component" value="Unassembled WGS sequence"/>
</dbReference>
<accession>A0AAV5WNS5</accession>
<keyword evidence="3" id="KW-0732">Signal</keyword>